<dbReference type="STRING" id="1464122.SAMN05421737_10840"/>
<dbReference type="EC" id="2.7.7.6" evidence="2 10"/>
<evidence type="ECO:0000256" key="3">
    <source>
        <dbReference type="ARBA" id="ARBA00013725"/>
    </source>
</evidence>
<dbReference type="GO" id="GO:0006351">
    <property type="term" value="P:DNA-templated transcription"/>
    <property type="evidence" value="ECO:0007669"/>
    <property type="project" value="UniProtKB-UniRule"/>
</dbReference>
<evidence type="ECO:0000313" key="11">
    <source>
        <dbReference type="EMBL" id="SDC39572.1"/>
    </source>
</evidence>
<dbReference type="SMART" id="SM01409">
    <property type="entry name" value="RNA_pol_Rpb6"/>
    <property type="match status" value="1"/>
</dbReference>
<keyword evidence="4 10" id="KW-0240">DNA-directed RNA polymerase</keyword>
<evidence type="ECO:0000256" key="4">
    <source>
        <dbReference type="ARBA" id="ARBA00022478"/>
    </source>
</evidence>
<organism evidence="11 12">
    <name type="scientific">Shouchella lonarensis</name>
    <dbReference type="NCBI Taxonomy" id="1464122"/>
    <lineage>
        <taxon>Bacteria</taxon>
        <taxon>Bacillati</taxon>
        <taxon>Bacillota</taxon>
        <taxon>Bacilli</taxon>
        <taxon>Bacillales</taxon>
        <taxon>Bacillaceae</taxon>
        <taxon>Shouchella</taxon>
    </lineage>
</organism>
<dbReference type="InterPro" id="IPR006110">
    <property type="entry name" value="Pol_omega/Rpo6/RPB6"/>
</dbReference>
<dbReference type="SUPFAM" id="SSF63562">
    <property type="entry name" value="RPB6/omega subunit-like"/>
    <property type="match status" value="1"/>
</dbReference>
<evidence type="ECO:0000256" key="5">
    <source>
        <dbReference type="ARBA" id="ARBA00022679"/>
    </source>
</evidence>
<accession>A0A1G6L881</accession>
<dbReference type="NCBIfam" id="TIGR00690">
    <property type="entry name" value="rpoZ"/>
    <property type="match status" value="1"/>
</dbReference>
<dbReference type="Pfam" id="PF01192">
    <property type="entry name" value="RNA_pol_Rpb6"/>
    <property type="match status" value="1"/>
</dbReference>
<dbReference type="HAMAP" id="MF_00366">
    <property type="entry name" value="RNApol_bact_RpoZ"/>
    <property type="match status" value="1"/>
</dbReference>
<dbReference type="RefSeq" id="WP_090776052.1">
    <property type="nucleotide sequence ID" value="NZ_FMYM01000008.1"/>
</dbReference>
<evidence type="ECO:0000256" key="9">
    <source>
        <dbReference type="ARBA" id="ARBA00048552"/>
    </source>
</evidence>
<dbReference type="GO" id="GO:0003899">
    <property type="term" value="F:DNA-directed RNA polymerase activity"/>
    <property type="evidence" value="ECO:0007669"/>
    <property type="project" value="UniProtKB-UniRule"/>
</dbReference>
<proteinExistence type="inferred from homology"/>
<dbReference type="Proteomes" id="UP000242662">
    <property type="component" value="Unassembled WGS sequence"/>
</dbReference>
<gene>
    <name evidence="10" type="primary">rpoZ</name>
    <name evidence="11" type="ORF">SAMN05421737_10840</name>
</gene>
<reference evidence="12" key="1">
    <citation type="submission" date="2016-09" db="EMBL/GenBank/DDBJ databases">
        <authorList>
            <person name="Varghese N."/>
            <person name="Submissions S."/>
        </authorList>
    </citation>
    <scope>NUCLEOTIDE SEQUENCE [LARGE SCALE GENOMIC DNA]</scope>
    <source>
        <strain evidence="12">25nlg</strain>
    </source>
</reference>
<dbReference type="PANTHER" id="PTHR34476:SF1">
    <property type="entry name" value="DNA-DIRECTED RNA POLYMERASE SUBUNIT OMEGA"/>
    <property type="match status" value="1"/>
</dbReference>
<evidence type="ECO:0000313" key="12">
    <source>
        <dbReference type="Proteomes" id="UP000242662"/>
    </source>
</evidence>
<evidence type="ECO:0000256" key="10">
    <source>
        <dbReference type="HAMAP-Rule" id="MF_00366"/>
    </source>
</evidence>
<keyword evidence="12" id="KW-1185">Reference proteome</keyword>
<keyword evidence="5 10" id="KW-0808">Transferase</keyword>
<dbReference type="AlphaFoldDB" id="A0A1G6L881"/>
<keyword evidence="7 10" id="KW-0804">Transcription</keyword>
<dbReference type="GO" id="GO:0003677">
    <property type="term" value="F:DNA binding"/>
    <property type="evidence" value="ECO:0007669"/>
    <property type="project" value="UniProtKB-UniRule"/>
</dbReference>
<evidence type="ECO:0000256" key="6">
    <source>
        <dbReference type="ARBA" id="ARBA00022695"/>
    </source>
</evidence>
<dbReference type="GO" id="GO:0000428">
    <property type="term" value="C:DNA-directed RNA polymerase complex"/>
    <property type="evidence" value="ECO:0007669"/>
    <property type="project" value="UniProtKB-KW"/>
</dbReference>
<dbReference type="EMBL" id="FMYM01000008">
    <property type="protein sequence ID" value="SDC39572.1"/>
    <property type="molecule type" value="Genomic_DNA"/>
</dbReference>
<protein>
    <recommendedName>
        <fullName evidence="3 10">DNA-directed RNA polymerase subunit omega</fullName>
        <shortName evidence="10">RNAP omega subunit</shortName>
        <ecNumber evidence="2 10">2.7.7.6</ecNumber>
    </recommendedName>
    <alternativeName>
        <fullName evidence="10">RNA polymerase omega subunit</fullName>
    </alternativeName>
    <alternativeName>
        <fullName evidence="8 10">Transcriptase subunit omega</fullName>
    </alternativeName>
</protein>
<comment type="catalytic activity">
    <reaction evidence="9 10">
        <text>RNA(n) + a ribonucleoside 5'-triphosphate = RNA(n+1) + diphosphate</text>
        <dbReference type="Rhea" id="RHEA:21248"/>
        <dbReference type="Rhea" id="RHEA-COMP:14527"/>
        <dbReference type="Rhea" id="RHEA-COMP:17342"/>
        <dbReference type="ChEBI" id="CHEBI:33019"/>
        <dbReference type="ChEBI" id="CHEBI:61557"/>
        <dbReference type="ChEBI" id="CHEBI:140395"/>
        <dbReference type="EC" id="2.7.7.6"/>
    </reaction>
</comment>
<name>A0A1G6L881_9BACI</name>
<keyword evidence="6 10" id="KW-0548">Nucleotidyltransferase</keyword>
<dbReference type="Gene3D" id="3.90.940.10">
    <property type="match status" value="1"/>
</dbReference>
<comment type="function">
    <text evidence="10">Promotes RNA polymerase assembly. Latches the N- and C-terminal regions of the beta' subunit thereby facilitating its interaction with the beta and alpha subunits.</text>
</comment>
<dbReference type="PANTHER" id="PTHR34476">
    <property type="entry name" value="DNA-DIRECTED RNA POLYMERASE SUBUNIT OMEGA"/>
    <property type="match status" value="1"/>
</dbReference>
<dbReference type="InterPro" id="IPR003716">
    <property type="entry name" value="DNA-dir_RNA_pol_omega"/>
</dbReference>
<comment type="similarity">
    <text evidence="1 10">Belongs to the RNA polymerase subunit omega family.</text>
</comment>
<dbReference type="OrthoDB" id="9815459at2"/>
<evidence type="ECO:0000256" key="2">
    <source>
        <dbReference type="ARBA" id="ARBA00012418"/>
    </source>
</evidence>
<evidence type="ECO:0000256" key="7">
    <source>
        <dbReference type="ARBA" id="ARBA00023163"/>
    </source>
</evidence>
<evidence type="ECO:0000256" key="8">
    <source>
        <dbReference type="ARBA" id="ARBA00029924"/>
    </source>
</evidence>
<sequence>MLYPSIDNLLEKLDSKYSLVTVSARRAREMKEDTSRAPLVKVAQSSKFVGMALEEVVHDQLTKKTPPAAVLEKSK</sequence>
<dbReference type="InterPro" id="IPR036161">
    <property type="entry name" value="RPB6/omega-like_sf"/>
</dbReference>
<evidence type="ECO:0000256" key="1">
    <source>
        <dbReference type="ARBA" id="ARBA00006711"/>
    </source>
</evidence>
<comment type="subunit">
    <text evidence="10">The RNAP catalytic core consists of 2 alpha, 1 beta, 1 beta' and 1 omega subunit. When a sigma factor is associated with the core the holoenzyme is formed, which can initiate transcription.</text>
</comment>